<feature type="region of interest" description="Disordered" evidence="1">
    <location>
        <begin position="51"/>
        <end position="79"/>
    </location>
</feature>
<accession>A0A151NKU5</accession>
<reference evidence="2 3" key="1">
    <citation type="journal article" date="2012" name="Genome Biol.">
        <title>Sequencing three crocodilian genomes to illuminate the evolution of archosaurs and amniotes.</title>
        <authorList>
            <person name="St John J.A."/>
            <person name="Braun E.L."/>
            <person name="Isberg S.R."/>
            <person name="Miles L.G."/>
            <person name="Chong A.Y."/>
            <person name="Gongora J."/>
            <person name="Dalzell P."/>
            <person name="Moran C."/>
            <person name="Bed'hom B."/>
            <person name="Abzhanov A."/>
            <person name="Burgess S.C."/>
            <person name="Cooksey A.M."/>
            <person name="Castoe T.A."/>
            <person name="Crawford N.G."/>
            <person name="Densmore L.D."/>
            <person name="Drew J.C."/>
            <person name="Edwards S.V."/>
            <person name="Faircloth B.C."/>
            <person name="Fujita M.K."/>
            <person name="Greenwold M.J."/>
            <person name="Hoffmann F.G."/>
            <person name="Howard J.M."/>
            <person name="Iguchi T."/>
            <person name="Janes D.E."/>
            <person name="Khan S.Y."/>
            <person name="Kohno S."/>
            <person name="de Koning A.J."/>
            <person name="Lance S.L."/>
            <person name="McCarthy F.M."/>
            <person name="McCormack J.E."/>
            <person name="Merchant M.E."/>
            <person name="Peterson D.G."/>
            <person name="Pollock D.D."/>
            <person name="Pourmand N."/>
            <person name="Raney B.J."/>
            <person name="Roessler K.A."/>
            <person name="Sanford J.R."/>
            <person name="Sawyer R.H."/>
            <person name="Schmidt C.J."/>
            <person name="Triplett E.W."/>
            <person name="Tuberville T.D."/>
            <person name="Venegas-Anaya M."/>
            <person name="Howard J.T."/>
            <person name="Jarvis E.D."/>
            <person name="Guillette L.J.Jr."/>
            <person name="Glenn T.C."/>
            <person name="Green R.E."/>
            <person name="Ray D.A."/>
        </authorList>
    </citation>
    <scope>NUCLEOTIDE SEQUENCE [LARGE SCALE GENOMIC DNA]</scope>
    <source>
        <strain evidence="2">KSC_2009_1</strain>
    </source>
</reference>
<dbReference type="Proteomes" id="UP000050525">
    <property type="component" value="Unassembled WGS sequence"/>
</dbReference>
<proteinExistence type="predicted"/>
<evidence type="ECO:0000256" key="1">
    <source>
        <dbReference type="SAM" id="MobiDB-lite"/>
    </source>
</evidence>
<name>A0A151NKU5_ALLMI</name>
<dbReference type="AlphaFoldDB" id="A0A151NKU5"/>
<dbReference type="EMBL" id="AKHW03002722">
    <property type="protein sequence ID" value="KYO37380.1"/>
    <property type="molecule type" value="Genomic_DNA"/>
</dbReference>
<gene>
    <name evidence="2" type="ORF">Y1Q_0017204</name>
</gene>
<evidence type="ECO:0000313" key="3">
    <source>
        <dbReference type="Proteomes" id="UP000050525"/>
    </source>
</evidence>
<organism evidence="2 3">
    <name type="scientific">Alligator mississippiensis</name>
    <name type="common">American alligator</name>
    <dbReference type="NCBI Taxonomy" id="8496"/>
    <lineage>
        <taxon>Eukaryota</taxon>
        <taxon>Metazoa</taxon>
        <taxon>Chordata</taxon>
        <taxon>Craniata</taxon>
        <taxon>Vertebrata</taxon>
        <taxon>Euteleostomi</taxon>
        <taxon>Archelosauria</taxon>
        <taxon>Archosauria</taxon>
        <taxon>Crocodylia</taxon>
        <taxon>Alligatoridae</taxon>
        <taxon>Alligatorinae</taxon>
        <taxon>Alligator</taxon>
    </lineage>
</organism>
<sequence>MQSPESQPSLAVLDWSDALCPRVRMTLYALSIKNSLCTQMKALTLEGSPNRHAFEHSRDPMRPCTALQVNQQNASSRTN</sequence>
<keyword evidence="3" id="KW-1185">Reference proteome</keyword>
<comment type="caution">
    <text evidence="2">The sequence shown here is derived from an EMBL/GenBank/DDBJ whole genome shotgun (WGS) entry which is preliminary data.</text>
</comment>
<feature type="compositionally biased region" description="Polar residues" evidence="1">
    <location>
        <begin position="67"/>
        <end position="79"/>
    </location>
</feature>
<protein>
    <submittedName>
        <fullName evidence="2">Uncharacterized protein</fullName>
    </submittedName>
</protein>
<feature type="compositionally biased region" description="Basic and acidic residues" evidence="1">
    <location>
        <begin position="52"/>
        <end position="61"/>
    </location>
</feature>
<evidence type="ECO:0000313" key="2">
    <source>
        <dbReference type="EMBL" id="KYO37380.1"/>
    </source>
</evidence>